<evidence type="ECO:0000256" key="5">
    <source>
        <dbReference type="ARBA" id="ARBA00022786"/>
    </source>
</evidence>
<dbReference type="InterPro" id="IPR001394">
    <property type="entry name" value="Peptidase_C19_UCH"/>
</dbReference>
<protein>
    <recommendedName>
        <fullName evidence="3">ubiquitinyl hydrolase 1</fullName>
        <ecNumber evidence="3">3.4.19.12</ecNumber>
    </recommendedName>
</protein>
<dbReference type="EMBL" id="CAKKLH010000291">
    <property type="protein sequence ID" value="CAH0109148.1"/>
    <property type="molecule type" value="Genomic_DNA"/>
</dbReference>
<dbReference type="GO" id="GO:0005829">
    <property type="term" value="C:cytosol"/>
    <property type="evidence" value="ECO:0007669"/>
    <property type="project" value="TreeGrafter"/>
</dbReference>
<dbReference type="GO" id="GO:0005634">
    <property type="term" value="C:nucleus"/>
    <property type="evidence" value="ECO:0007669"/>
    <property type="project" value="TreeGrafter"/>
</dbReference>
<dbReference type="EC" id="3.4.19.12" evidence="3"/>
<evidence type="ECO:0000256" key="3">
    <source>
        <dbReference type="ARBA" id="ARBA00012759"/>
    </source>
</evidence>
<evidence type="ECO:0000256" key="7">
    <source>
        <dbReference type="ARBA" id="ARBA00022807"/>
    </source>
</evidence>
<proteinExistence type="inferred from homology"/>
<keyword evidence="4" id="KW-0645">Protease</keyword>
<feature type="domain" description="USP" evidence="8">
    <location>
        <begin position="51"/>
        <end position="384"/>
    </location>
</feature>
<name>A0A8J2WLI8_9CRUS</name>
<comment type="similarity">
    <text evidence="2">Belongs to the peptidase C19 family.</text>
</comment>
<sequence length="385" mass="43188">MLKSVLRHSWFTAGAATIAVVASAAYYVALSEPVNCQNEEKSKSKSKNKLSGLVNEGNTCFINTTLQALASCPIFIWWIDSILTRKSSNTTDVYLGTTSSLNLTMAVINNQHQTISAHPFNTKQLIQSLEKHGWNLKSEEQDAHEFFNMLFTTIDEEINSKKSKIAKGISINELTSTTNVCQSTPSSPFRGYLASQLCCLTCGHKSVRYDAFECLSIPLPKLDVRNAFTMLNVEGLLKQFLAAETVGEVQCDNCSVENGKSVFVKQLSLGKLPQCLCLHIQRCDWTNGGQLTKRQDLVKFSEELNVGNFVYTNRLSGNFKPVPYRLRAVVEHLGMADSGHFVTFRRNVVDGRTKWFYTSDSYIRTATLEEVLKSSPYMLFYERCI</sequence>
<accession>A0A8J2WLI8</accession>
<dbReference type="InterPro" id="IPR028889">
    <property type="entry name" value="USP"/>
</dbReference>
<gene>
    <name evidence="9" type="ORF">DGAL_LOCUS12612</name>
</gene>
<dbReference type="PROSITE" id="PS50235">
    <property type="entry name" value="USP_3"/>
    <property type="match status" value="1"/>
</dbReference>
<evidence type="ECO:0000256" key="2">
    <source>
        <dbReference type="ARBA" id="ARBA00009085"/>
    </source>
</evidence>
<evidence type="ECO:0000259" key="8">
    <source>
        <dbReference type="PROSITE" id="PS50235"/>
    </source>
</evidence>
<evidence type="ECO:0000313" key="9">
    <source>
        <dbReference type="EMBL" id="CAH0109148.1"/>
    </source>
</evidence>
<dbReference type="OrthoDB" id="2248014at2759"/>
<dbReference type="CDD" id="cd02662">
    <property type="entry name" value="Peptidase_C19F"/>
    <property type="match status" value="1"/>
</dbReference>
<keyword evidence="7" id="KW-0788">Thiol protease</keyword>
<keyword evidence="5" id="KW-0833">Ubl conjugation pathway</keyword>
<evidence type="ECO:0000256" key="1">
    <source>
        <dbReference type="ARBA" id="ARBA00000707"/>
    </source>
</evidence>
<dbReference type="InterPro" id="IPR038765">
    <property type="entry name" value="Papain-like_cys_pep_sf"/>
</dbReference>
<dbReference type="PANTHER" id="PTHR24006:SF888">
    <property type="entry name" value="UBIQUITIN CARBOXYL-TERMINAL HYDROLASE 30"/>
    <property type="match status" value="1"/>
</dbReference>
<dbReference type="PROSITE" id="PS00973">
    <property type="entry name" value="USP_2"/>
    <property type="match status" value="1"/>
</dbReference>
<dbReference type="Proteomes" id="UP000789390">
    <property type="component" value="Unassembled WGS sequence"/>
</dbReference>
<keyword evidence="10" id="KW-1185">Reference proteome</keyword>
<dbReference type="SUPFAM" id="SSF54001">
    <property type="entry name" value="Cysteine proteinases"/>
    <property type="match status" value="1"/>
</dbReference>
<keyword evidence="6" id="KW-0378">Hydrolase</keyword>
<dbReference type="AlphaFoldDB" id="A0A8J2WLI8"/>
<reference evidence="9" key="1">
    <citation type="submission" date="2021-11" db="EMBL/GenBank/DDBJ databases">
        <authorList>
            <person name="Schell T."/>
        </authorList>
    </citation>
    <scope>NUCLEOTIDE SEQUENCE</scope>
    <source>
        <strain evidence="9">M5</strain>
    </source>
</reference>
<evidence type="ECO:0000256" key="4">
    <source>
        <dbReference type="ARBA" id="ARBA00022670"/>
    </source>
</evidence>
<dbReference type="GO" id="GO:0006508">
    <property type="term" value="P:proteolysis"/>
    <property type="evidence" value="ECO:0007669"/>
    <property type="project" value="UniProtKB-KW"/>
</dbReference>
<dbReference type="GO" id="GO:0004843">
    <property type="term" value="F:cysteine-type deubiquitinase activity"/>
    <property type="evidence" value="ECO:0007669"/>
    <property type="project" value="UniProtKB-EC"/>
</dbReference>
<comment type="caution">
    <text evidence="9">The sequence shown here is derived from an EMBL/GenBank/DDBJ whole genome shotgun (WGS) entry which is preliminary data.</text>
</comment>
<dbReference type="GO" id="GO:0016579">
    <property type="term" value="P:protein deubiquitination"/>
    <property type="evidence" value="ECO:0007669"/>
    <property type="project" value="InterPro"/>
</dbReference>
<dbReference type="InterPro" id="IPR050164">
    <property type="entry name" value="Peptidase_C19"/>
</dbReference>
<dbReference type="Gene3D" id="3.90.70.10">
    <property type="entry name" value="Cysteine proteinases"/>
    <property type="match status" value="1"/>
</dbReference>
<organism evidence="9 10">
    <name type="scientific">Daphnia galeata</name>
    <dbReference type="NCBI Taxonomy" id="27404"/>
    <lineage>
        <taxon>Eukaryota</taxon>
        <taxon>Metazoa</taxon>
        <taxon>Ecdysozoa</taxon>
        <taxon>Arthropoda</taxon>
        <taxon>Crustacea</taxon>
        <taxon>Branchiopoda</taxon>
        <taxon>Diplostraca</taxon>
        <taxon>Cladocera</taxon>
        <taxon>Anomopoda</taxon>
        <taxon>Daphniidae</taxon>
        <taxon>Daphnia</taxon>
    </lineage>
</organism>
<comment type="catalytic activity">
    <reaction evidence="1">
        <text>Thiol-dependent hydrolysis of ester, thioester, amide, peptide and isopeptide bonds formed by the C-terminal Gly of ubiquitin (a 76-residue protein attached to proteins as an intracellular targeting signal).</text>
        <dbReference type="EC" id="3.4.19.12"/>
    </reaction>
</comment>
<evidence type="ECO:0000313" key="10">
    <source>
        <dbReference type="Proteomes" id="UP000789390"/>
    </source>
</evidence>
<dbReference type="PANTHER" id="PTHR24006">
    <property type="entry name" value="UBIQUITIN CARBOXYL-TERMINAL HYDROLASE"/>
    <property type="match status" value="1"/>
</dbReference>
<dbReference type="InterPro" id="IPR018200">
    <property type="entry name" value="USP_CS"/>
</dbReference>
<dbReference type="Pfam" id="PF00443">
    <property type="entry name" value="UCH"/>
    <property type="match status" value="1"/>
</dbReference>
<evidence type="ECO:0000256" key="6">
    <source>
        <dbReference type="ARBA" id="ARBA00022801"/>
    </source>
</evidence>